<keyword evidence="6" id="KW-1185">Reference proteome</keyword>
<dbReference type="PhylomeDB" id="A0A0D2WTI9"/>
<dbReference type="SMART" id="SM00320">
    <property type="entry name" value="WD40"/>
    <property type="match status" value="7"/>
</dbReference>
<evidence type="ECO:0000313" key="5">
    <source>
        <dbReference type="EMBL" id="KJE95810.1"/>
    </source>
</evidence>
<dbReference type="PRINTS" id="PR00320">
    <property type="entry name" value="GPROTEINBRPT"/>
</dbReference>
<protein>
    <submittedName>
        <fullName evidence="5">LEC14B protein</fullName>
    </submittedName>
</protein>
<dbReference type="CDD" id="cd00200">
    <property type="entry name" value="WD40"/>
    <property type="match status" value="1"/>
</dbReference>
<feature type="repeat" description="WD" evidence="3">
    <location>
        <begin position="236"/>
        <end position="277"/>
    </location>
</feature>
<dbReference type="InterPro" id="IPR020472">
    <property type="entry name" value="WD40_PAC1"/>
</dbReference>
<dbReference type="Gene3D" id="2.130.10.10">
    <property type="entry name" value="YVTN repeat-like/Quinoprotein amine dehydrogenase"/>
    <property type="match status" value="2"/>
</dbReference>
<feature type="region of interest" description="Disordered" evidence="4">
    <location>
        <begin position="1"/>
        <end position="84"/>
    </location>
</feature>
<sequence length="580" mass="64398">MERRVTRSQTRQAAEEEETQPEGDNSDQYEAGFHTDDGDDEYEDVEDEHDDDEHADDDDDDDDAADDDQDEDDYYVDEEEEDPAHSLFTGQQALIAQILGIFPRASPPEEPPVALDPALQAELATLRDEFRQLLSAQVAASPHGVEALLHRKPCSWQAPMSAESLITPPDACTGASDDLSDSVPVVPRSPPPTLPNNIALRLSQRETMTALGLRMSGAARVDLASRFLPNKRVRNVDEYMSKVFCGQYSDDGTVLVTAAQDSRIRMYDTNSYTVYREISARDMGWSIIDVAFSPDQKFVIYSTWSSSINLVNVTGHSLLHQSLDLQPSGSSHFCPFSISFSRDCREILAGCSDSDVYIYDIEAQQRTLRAVGHTNDVNAAAFADESSNVIFSGSDDGTVKVWDRRELGRARRAKPVGQFIGHNSGITFLDAKGDGRYVISNGKDECIKLWDIRCMAPAGARPPHANHHDYRFDARRAVRRVIPSDTSIMTYTGHRVAYTLIRACFSPAFSTGQKYIVAGSANGTPMIYDVLTGECVQRLVGHRQPVRDVSWHPFEPVIATASWDGTVGLWEHERQGAMEH</sequence>
<evidence type="ECO:0000256" key="2">
    <source>
        <dbReference type="ARBA" id="ARBA00022737"/>
    </source>
</evidence>
<dbReference type="GO" id="GO:0043161">
    <property type="term" value="P:proteasome-mediated ubiquitin-dependent protein catabolic process"/>
    <property type="evidence" value="ECO:0007669"/>
    <property type="project" value="TreeGrafter"/>
</dbReference>
<accession>A0A0D2WTI9</accession>
<dbReference type="Pfam" id="PF00400">
    <property type="entry name" value="WD40"/>
    <property type="match status" value="4"/>
</dbReference>
<dbReference type="InterPro" id="IPR051859">
    <property type="entry name" value="DCAF"/>
</dbReference>
<dbReference type="PROSITE" id="PS50294">
    <property type="entry name" value="WD_REPEATS_REGION"/>
    <property type="match status" value="3"/>
</dbReference>
<feature type="region of interest" description="Disordered" evidence="4">
    <location>
        <begin position="169"/>
        <end position="191"/>
    </location>
</feature>
<evidence type="ECO:0000256" key="1">
    <source>
        <dbReference type="ARBA" id="ARBA00022574"/>
    </source>
</evidence>
<dbReference type="PANTHER" id="PTHR19847">
    <property type="entry name" value="DDB1- AND CUL4-ASSOCIATED FACTOR 11"/>
    <property type="match status" value="1"/>
</dbReference>
<feature type="repeat" description="WD" evidence="3">
    <location>
        <begin position="539"/>
        <end position="571"/>
    </location>
</feature>
<dbReference type="EMBL" id="KE346370">
    <property type="protein sequence ID" value="KJE95810.1"/>
    <property type="molecule type" value="Genomic_DNA"/>
</dbReference>
<evidence type="ECO:0000256" key="3">
    <source>
        <dbReference type="PROSITE-ProRule" id="PRU00221"/>
    </source>
</evidence>
<evidence type="ECO:0000256" key="4">
    <source>
        <dbReference type="SAM" id="MobiDB-lite"/>
    </source>
</evidence>
<dbReference type="InterPro" id="IPR036322">
    <property type="entry name" value="WD40_repeat_dom_sf"/>
</dbReference>
<feature type="repeat" description="WD" evidence="3">
    <location>
        <begin position="370"/>
        <end position="403"/>
    </location>
</feature>
<dbReference type="Proteomes" id="UP000008743">
    <property type="component" value="Unassembled WGS sequence"/>
</dbReference>
<evidence type="ECO:0000313" key="6">
    <source>
        <dbReference type="Proteomes" id="UP000008743"/>
    </source>
</evidence>
<feature type="repeat" description="WD" evidence="3">
    <location>
        <begin position="419"/>
        <end position="453"/>
    </location>
</feature>
<feature type="compositionally biased region" description="Acidic residues" evidence="4">
    <location>
        <begin position="37"/>
        <end position="82"/>
    </location>
</feature>
<dbReference type="InterPro" id="IPR015943">
    <property type="entry name" value="WD40/YVTN_repeat-like_dom_sf"/>
</dbReference>
<dbReference type="InterPro" id="IPR001680">
    <property type="entry name" value="WD40_rpt"/>
</dbReference>
<gene>
    <name evidence="5" type="ORF">CAOG_006222</name>
</gene>
<keyword evidence="1 3" id="KW-0853">WD repeat</keyword>
<name>A0A0D2WTI9_CAPO3</name>
<dbReference type="eggNOG" id="KOG0266">
    <property type="taxonomic scope" value="Eukaryota"/>
</dbReference>
<feature type="compositionally biased region" description="Acidic residues" evidence="4">
    <location>
        <begin position="15"/>
        <end position="27"/>
    </location>
</feature>
<dbReference type="RefSeq" id="XP_004344971.1">
    <property type="nucleotide sequence ID" value="XM_004344921.1"/>
</dbReference>
<dbReference type="OMA" id="EHTFPQM"/>
<dbReference type="PROSITE" id="PS50082">
    <property type="entry name" value="WD_REPEATS_2"/>
    <property type="match status" value="4"/>
</dbReference>
<dbReference type="STRING" id="595528.A0A0D2WTI9"/>
<dbReference type="SUPFAM" id="SSF50978">
    <property type="entry name" value="WD40 repeat-like"/>
    <property type="match status" value="1"/>
</dbReference>
<organism evidence="5 6">
    <name type="scientific">Capsaspora owczarzaki (strain ATCC 30864)</name>
    <dbReference type="NCBI Taxonomy" id="595528"/>
    <lineage>
        <taxon>Eukaryota</taxon>
        <taxon>Filasterea</taxon>
        <taxon>Capsaspora</taxon>
    </lineage>
</organism>
<dbReference type="AlphaFoldDB" id="A0A0D2WTI9"/>
<dbReference type="OrthoDB" id="63070at2759"/>
<keyword evidence="2" id="KW-0677">Repeat</keyword>
<reference evidence="6" key="1">
    <citation type="submission" date="2011-02" db="EMBL/GenBank/DDBJ databases">
        <title>The Genome Sequence of Capsaspora owczarzaki ATCC 30864.</title>
        <authorList>
            <person name="Russ C."/>
            <person name="Cuomo C."/>
            <person name="Burger G."/>
            <person name="Gray M.W."/>
            <person name="Holland P.W.H."/>
            <person name="King N."/>
            <person name="Lang F.B.F."/>
            <person name="Roger A.J."/>
            <person name="Ruiz-Trillo I."/>
            <person name="Young S.K."/>
            <person name="Zeng Q."/>
            <person name="Gargeya S."/>
            <person name="Alvarado L."/>
            <person name="Berlin A."/>
            <person name="Chapman S.B."/>
            <person name="Chen Z."/>
            <person name="Freedman E."/>
            <person name="Gellesch M."/>
            <person name="Goldberg J."/>
            <person name="Griggs A."/>
            <person name="Gujja S."/>
            <person name="Heilman E."/>
            <person name="Heiman D."/>
            <person name="Howarth C."/>
            <person name="Mehta T."/>
            <person name="Neiman D."/>
            <person name="Pearson M."/>
            <person name="Roberts A."/>
            <person name="Saif S."/>
            <person name="Shea T."/>
            <person name="Shenoy N."/>
            <person name="Sisk P."/>
            <person name="Stolte C."/>
            <person name="Sykes S."/>
            <person name="White J."/>
            <person name="Yandava C."/>
            <person name="Haas B."/>
            <person name="Nusbaum C."/>
            <person name="Birren B."/>
        </authorList>
    </citation>
    <scope>NUCLEOTIDE SEQUENCE</scope>
    <source>
        <strain evidence="6">ATCC 30864</strain>
    </source>
</reference>
<proteinExistence type="predicted"/>
<dbReference type="PANTHER" id="PTHR19847:SF7">
    <property type="entry name" value="DDB1- AND CUL4-ASSOCIATED FACTOR 11"/>
    <property type="match status" value="1"/>
</dbReference>
<dbReference type="InParanoid" id="A0A0D2WTI9"/>
<dbReference type="GO" id="GO:0080008">
    <property type="term" value="C:Cul4-RING E3 ubiquitin ligase complex"/>
    <property type="evidence" value="ECO:0007669"/>
    <property type="project" value="TreeGrafter"/>
</dbReference>